<accession>A0ABQ9ILM8</accession>
<dbReference type="EMBL" id="JARBHB010000001">
    <property type="protein sequence ID" value="KAJ8896693.1"/>
    <property type="molecule type" value="Genomic_DNA"/>
</dbReference>
<evidence type="ECO:0000313" key="2">
    <source>
        <dbReference type="Proteomes" id="UP001159363"/>
    </source>
</evidence>
<dbReference type="Proteomes" id="UP001159363">
    <property type="component" value="Chromosome 1"/>
</dbReference>
<name>A0ABQ9ILM8_9NEOP</name>
<gene>
    <name evidence="1" type="ORF">PR048_002038</name>
</gene>
<sequence>MDVQPVVRLCPLSRILGLDGPFQQCLSFLLKLAWSSRFRLPVLITVGFMILDIRMQLEINVDIVVRHQHLEGVIEEIDVEDNETDNEDDD</sequence>
<organism evidence="1 2">
    <name type="scientific">Dryococelus australis</name>
    <dbReference type="NCBI Taxonomy" id="614101"/>
    <lineage>
        <taxon>Eukaryota</taxon>
        <taxon>Metazoa</taxon>
        <taxon>Ecdysozoa</taxon>
        <taxon>Arthropoda</taxon>
        <taxon>Hexapoda</taxon>
        <taxon>Insecta</taxon>
        <taxon>Pterygota</taxon>
        <taxon>Neoptera</taxon>
        <taxon>Polyneoptera</taxon>
        <taxon>Phasmatodea</taxon>
        <taxon>Verophasmatodea</taxon>
        <taxon>Anareolatae</taxon>
        <taxon>Phasmatidae</taxon>
        <taxon>Eurycanthinae</taxon>
        <taxon>Dryococelus</taxon>
    </lineage>
</organism>
<evidence type="ECO:0000313" key="1">
    <source>
        <dbReference type="EMBL" id="KAJ8896693.1"/>
    </source>
</evidence>
<keyword evidence="2" id="KW-1185">Reference proteome</keyword>
<reference evidence="1 2" key="1">
    <citation type="submission" date="2023-02" db="EMBL/GenBank/DDBJ databases">
        <title>LHISI_Scaffold_Assembly.</title>
        <authorList>
            <person name="Stuart O.P."/>
            <person name="Cleave R."/>
            <person name="Magrath M.J.L."/>
            <person name="Mikheyev A.S."/>
        </authorList>
    </citation>
    <scope>NUCLEOTIDE SEQUENCE [LARGE SCALE GENOMIC DNA]</scope>
    <source>
        <strain evidence="1">Daus_M_001</strain>
        <tissue evidence="1">Leg muscle</tissue>
    </source>
</reference>
<protein>
    <submittedName>
        <fullName evidence="1">Uncharacterized protein</fullName>
    </submittedName>
</protein>
<comment type="caution">
    <text evidence="1">The sequence shown here is derived from an EMBL/GenBank/DDBJ whole genome shotgun (WGS) entry which is preliminary data.</text>
</comment>
<proteinExistence type="predicted"/>